<evidence type="ECO:0000313" key="12">
    <source>
        <dbReference type="Proteomes" id="UP000472277"/>
    </source>
</evidence>
<feature type="domain" description="Ig-like" evidence="10">
    <location>
        <begin position="145"/>
        <end position="266"/>
    </location>
</feature>
<evidence type="ECO:0000256" key="2">
    <source>
        <dbReference type="ARBA" id="ARBA00022692"/>
    </source>
</evidence>
<proteinExistence type="predicted"/>
<dbReference type="GO" id="GO:0016020">
    <property type="term" value="C:membrane"/>
    <property type="evidence" value="ECO:0007669"/>
    <property type="project" value="UniProtKB-SubCell"/>
</dbReference>
<reference evidence="11" key="2">
    <citation type="submission" date="2025-09" db="UniProtKB">
        <authorList>
            <consortium name="Ensembl"/>
        </authorList>
    </citation>
    <scope>IDENTIFICATION</scope>
</reference>
<evidence type="ECO:0000256" key="5">
    <source>
        <dbReference type="ARBA" id="ARBA00022989"/>
    </source>
</evidence>
<evidence type="ECO:0000256" key="8">
    <source>
        <dbReference type="ARBA" id="ARBA00023319"/>
    </source>
</evidence>
<evidence type="ECO:0000256" key="3">
    <source>
        <dbReference type="ARBA" id="ARBA00022729"/>
    </source>
</evidence>
<reference evidence="11" key="1">
    <citation type="submission" date="2025-08" db="UniProtKB">
        <authorList>
            <consortium name="Ensembl"/>
        </authorList>
    </citation>
    <scope>IDENTIFICATION</scope>
</reference>
<name>A0A673WZR2_SALTR</name>
<dbReference type="InterPro" id="IPR013106">
    <property type="entry name" value="Ig_V-set"/>
</dbReference>
<dbReference type="InterPro" id="IPR051102">
    <property type="entry name" value="IgSF_V-set/TM_domain"/>
</dbReference>
<dbReference type="AlphaFoldDB" id="A0A673WZR2"/>
<sequence>VDKAILEEPTYYRHTDRLTDRLGKVLVEVQSGPLYRVIGYPFSMSCNVSGFSNPAAWQDFRFSIYKPNRPTREIQIISTDNNNNYAMAVYGVRVTGGGITLERLSVTSVLFHVKSLEEGDEGHTPNSELEYNGTYNAKATLKGNDTLTTSSTGPASFSLSEGDALTLQCLASNNTFQHTHLSVTWYVYGDGEASPRSIISLDRDLTVSLGQGFEGRYQAGLIGLDKLEEATYRLKMARIELSNTGRIYCHAQEWIQDPDRSWYPISHYDAQATTLEVKAIGEKHLSVFFASHLPPQSVVDEGDDLQLACRVSGVKGQLSVTWKYRSASTTTGPFSYVISLSWVGVMEPGAELGQRNVRTLRPTADTFTLELSEVKPSDAGAYQCTVSEWTTETNGNAKKTSSQSQDCIVEVQPGGSKVTGQPGVRVSASITLSLSLSLSLPEGVLTLSSSPSSLDQSINAVIQMECSVVKANSNSSRFAVTWLAQKKGVGNQTVLSSDRDAVITLGAELGTEQRISMRRRERWSFELTIRQARSWDRGRYYCVVEEWLQDPHGVWYKLLSSSASELLSEPGCPTGLVILIFIPLVCILAIVIMMLSIKLKGRGSAGNKKQANSLWVEENPLKPCPEE</sequence>
<evidence type="ECO:0000256" key="1">
    <source>
        <dbReference type="ARBA" id="ARBA00004479"/>
    </source>
</evidence>
<evidence type="ECO:0000256" key="7">
    <source>
        <dbReference type="ARBA" id="ARBA00023157"/>
    </source>
</evidence>
<dbReference type="PANTHER" id="PTHR12207:SF25">
    <property type="entry name" value="IMMUNOGLOBULIN SUPERFAMILY MEMBER 2"/>
    <property type="match status" value="1"/>
</dbReference>
<comment type="subcellular location">
    <subcellularLocation>
        <location evidence="1">Membrane</location>
        <topology evidence="1">Single-pass type I membrane protein</topology>
    </subcellularLocation>
</comment>
<accession>A0A673WZR2</accession>
<feature type="domain" description="Ig-like" evidence="10">
    <location>
        <begin position="283"/>
        <end position="402"/>
    </location>
</feature>
<feature type="domain" description="Ig-like" evidence="10">
    <location>
        <begin position="441"/>
        <end position="545"/>
    </location>
</feature>
<dbReference type="InterPro" id="IPR003599">
    <property type="entry name" value="Ig_sub"/>
</dbReference>
<dbReference type="InterPro" id="IPR013783">
    <property type="entry name" value="Ig-like_fold"/>
</dbReference>
<dbReference type="FunFam" id="2.60.40.10:FF:000491">
    <property type="entry name" value="Immunoglobulin superfamily, member 3"/>
    <property type="match status" value="1"/>
</dbReference>
<evidence type="ECO:0000259" key="10">
    <source>
        <dbReference type="PROSITE" id="PS50835"/>
    </source>
</evidence>
<dbReference type="GeneTree" id="ENSGT00940000155177"/>
<dbReference type="Pfam" id="PF13927">
    <property type="entry name" value="Ig_3"/>
    <property type="match status" value="1"/>
</dbReference>
<dbReference type="FunFam" id="2.60.40.10:FF:000191">
    <property type="entry name" value="Immunoglobulin superfamily member 3"/>
    <property type="match status" value="1"/>
</dbReference>
<dbReference type="SUPFAM" id="SSF48726">
    <property type="entry name" value="Immunoglobulin"/>
    <property type="match status" value="3"/>
</dbReference>
<protein>
    <recommendedName>
        <fullName evidence="10">Ig-like domain-containing protein</fullName>
    </recommendedName>
</protein>
<evidence type="ECO:0000313" key="11">
    <source>
        <dbReference type="Ensembl" id="ENSSTUP00000017514.1"/>
    </source>
</evidence>
<dbReference type="Proteomes" id="UP000472277">
    <property type="component" value="Chromosome 20"/>
</dbReference>
<dbReference type="Ensembl" id="ENSSTUT00000018447.1">
    <property type="protein sequence ID" value="ENSSTUP00000017514.1"/>
    <property type="gene ID" value="ENSSTUG00000007927.1"/>
</dbReference>
<dbReference type="PANTHER" id="PTHR12207">
    <property type="entry name" value="V-SET AND TRANSMEMBRANE DOMAIN-CONTAINING PROTEIN"/>
    <property type="match status" value="1"/>
</dbReference>
<keyword evidence="7" id="KW-1015">Disulfide bond</keyword>
<keyword evidence="3" id="KW-0732">Signal</keyword>
<feature type="transmembrane region" description="Helical" evidence="9">
    <location>
        <begin position="576"/>
        <end position="599"/>
    </location>
</feature>
<organism evidence="11 12">
    <name type="scientific">Salmo trutta</name>
    <name type="common">Brown trout</name>
    <dbReference type="NCBI Taxonomy" id="8032"/>
    <lineage>
        <taxon>Eukaryota</taxon>
        <taxon>Metazoa</taxon>
        <taxon>Chordata</taxon>
        <taxon>Craniata</taxon>
        <taxon>Vertebrata</taxon>
        <taxon>Euteleostomi</taxon>
        <taxon>Actinopterygii</taxon>
        <taxon>Neopterygii</taxon>
        <taxon>Teleostei</taxon>
        <taxon>Protacanthopterygii</taxon>
        <taxon>Salmoniformes</taxon>
        <taxon>Salmonidae</taxon>
        <taxon>Salmoninae</taxon>
        <taxon>Salmo</taxon>
    </lineage>
</organism>
<dbReference type="SMART" id="SM00409">
    <property type="entry name" value="IG"/>
    <property type="match status" value="4"/>
</dbReference>
<keyword evidence="6 9" id="KW-0472">Membrane</keyword>
<keyword evidence="5 9" id="KW-1133">Transmembrane helix</keyword>
<dbReference type="InterPro" id="IPR007110">
    <property type="entry name" value="Ig-like_dom"/>
</dbReference>
<dbReference type="PROSITE" id="PS50835">
    <property type="entry name" value="IG_LIKE"/>
    <property type="match status" value="3"/>
</dbReference>
<evidence type="ECO:0000256" key="9">
    <source>
        <dbReference type="SAM" id="Phobius"/>
    </source>
</evidence>
<evidence type="ECO:0000256" key="6">
    <source>
        <dbReference type="ARBA" id="ARBA00023136"/>
    </source>
</evidence>
<dbReference type="OMA" id="HMTENAT"/>
<keyword evidence="2 9" id="KW-0812">Transmembrane</keyword>
<dbReference type="Pfam" id="PF07686">
    <property type="entry name" value="V-set"/>
    <property type="match status" value="1"/>
</dbReference>
<dbReference type="InterPro" id="IPR036179">
    <property type="entry name" value="Ig-like_dom_sf"/>
</dbReference>
<dbReference type="InParanoid" id="A0A673WZR2"/>
<dbReference type="Gene3D" id="2.60.40.10">
    <property type="entry name" value="Immunoglobulins"/>
    <property type="match status" value="3"/>
</dbReference>
<keyword evidence="4" id="KW-0677">Repeat</keyword>
<keyword evidence="8" id="KW-0393">Immunoglobulin domain</keyword>
<evidence type="ECO:0000256" key="4">
    <source>
        <dbReference type="ARBA" id="ARBA00022737"/>
    </source>
</evidence>
<keyword evidence="12" id="KW-1185">Reference proteome</keyword>
<dbReference type="SMART" id="SM00406">
    <property type="entry name" value="IGv"/>
    <property type="match status" value="2"/>
</dbReference>